<name>A0A557R2R6_9RHOO</name>
<evidence type="ECO:0000313" key="2">
    <source>
        <dbReference type="EMBL" id="TVO59457.1"/>
    </source>
</evidence>
<dbReference type="Pfam" id="PF20247">
    <property type="entry name" value="DUF6602"/>
    <property type="match status" value="1"/>
</dbReference>
<organism evidence="2 3">
    <name type="scientific">Denitromonas halophila</name>
    <dbReference type="NCBI Taxonomy" id="1629404"/>
    <lineage>
        <taxon>Bacteria</taxon>
        <taxon>Pseudomonadati</taxon>
        <taxon>Pseudomonadota</taxon>
        <taxon>Betaproteobacteria</taxon>
        <taxon>Rhodocyclales</taxon>
        <taxon>Zoogloeaceae</taxon>
        <taxon>Denitromonas</taxon>
    </lineage>
</organism>
<dbReference type="OrthoDB" id="3765434at2"/>
<dbReference type="RefSeq" id="WP_144307966.1">
    <property type="nucleotide sequence ID" value="NZ_VMNK01000002.1"/>
</dbReference>
<feature type="domain" description="DUF6602" evidence="1">
    <location>
        <begin position="34"/>
        <end position="137"/>
    </location>
</feature>
<proteinExistence type="predicted"/>
<evidence type="ECO:0000313" key="3">
    <source>
        <dbReference type="Proteomes" id="UP000319502"/>
    </source>
</evidence>
<evidence type="ECO:0000259" key="1">
    <source>
        <dbReference type="Pfam" id="PF20247"/>
    </source>
</evidence>
<dbReference type="CDD" id="cd21411">
    <property type="entry name" value="NucC"/>
    <property type="match status" value="1"/>
</dbReference>
<protein>
    <recommendedName>
        <fullName evidence="1">DUF6602 domain-containing protein</fullName>
    </recommendedName>
</protein>
<reference evidence="2 3" key="1">
    <citation type="submission" date="2019-07" db="EMBL/GenBank/DDBJ databases">
        <title>The pathways for chlorine oxyanion respiration interact through the shared metabolite chlorate.</title>
        <authorList>
            <person name="Barnum T.P."/>
            <person name="Cheng Y."/>
            <person name="Hill K.A."/>
            <person name="Lucas L.N."/>
            <person name="Carlson H.K."/>
            <person name="Coates J.D."/>
        </authorList>
    </citation>
    <scope>NUCLEOTIDE SEQUENCE [LARGE SCALE GENOMIC DNA]</scope>
    <source>
        <strain evidence="2 3">SFB-3</strain>
    </source>
</reference>
<keyword evidence="3" id="KW-1185">Reference proteome</keyword>
<gene>
    <name evidence="2" type="ORF">FHP91_01725</name>
</gene>
<dbReference type="Proteomes" id="UP000319502">
    <property type="component" value="Unassembled WGS sequence"/>
</dbReference>
<accession>A0A557R2R6</accession>
<comment type="caution">
    <text evidence="2">The sequence shown here is derived from an EMBL/GenBank/DDBJ whole genome shotgun (WGS) entry which is preliminary data.</text>
</comment>
<dbReference type="AlphaFoldDB" id="A0A557R2R6"/>
<dbReference type="EMBL" id="VMNK01000002">
    <property type="protein sequence ID" value="TVO59457.1"/>
    <property type="molecule type" value="Genomic_DNA"/>
</dbReference>
<sequence length="252" mass="27495">MNKAKKASAIDGKHFLREAFAAEQEVLRLKLELSSKSITHNGVMGEVNEHHFIEVLRKYLPNRYAVAQGIVVDSNGATSDQIDIIIFDPQYTPTLLDQQSHRFVPAEAVYGVLEAKPTISKQYLEYAADKAASVRRLERTSVPIRHAGGEFPPKTLFPILAGIVAPCVDWADGCKSSSFAEVIGSLTDERSLDCGIALSDRAFQVSNGSIALSDCHGSLAVFLFGLLDRLQNLGTVPAVDWNRYGSVFSGDL</sequence>
<dbReference type="InterPro" id="IPR046537">
    <property type="entry name" value="DUF6602"/>
</dbReference>